<keyword evidence="10" id="KW-0234">DNA repair</keyword>
<gene>
    <name evidence="15" type="ordered locus">Spica_1483</name>
</gene>
<evidence type="ECO:0000256" key="7">
    <source>
        <dbReference type="ARBA" id="ARBA00022763"/>
    </source>
</evidence>
<keyword evidence="7" id="KW-0227">DNA damage</keyword>
<dbReference type="STRING" id="744872.Spica_1483"/>
<dbReference type="SUPFAM" id="SSF48173">
    <property type="entry name" value="Cryptochrome/photolyase FAD-binding domain"/>
    <property type="match status" value="1"/>
</dbReference>
<evidence type="ECO:0000256" key="1">
    <source>
        <dbReference type="ARBA" id="ARBA00001932"/>
    </source>
</evidence>
<comment type="similarity">
    <text evidence="3">Belongs to the DNA photolyase class-2 family.</text>
</comment>
<evidence type="ECO:0000256" key="4">
    <source>
        <dbReference type="ARBA" id="ARBA00013149"/>
    </source>
</evidence>
<dbReference type="GO" id="GO:0003904">
    <property type="term" value="F:deoxyribodipyrimidine photo-lyase activity"/>
    <property type="evidence" value="ECO:0007669"/>
    <property type="project" value="UniProtKB-EC"/>
</dbReference>
<comment type="cofactor">
    <cofactor evidence="1">
        <name>(6R)-5,10-methylene-5,6,7,8-tetrahydrofolate</name>
        <dbReference type="ChEBI" id="CHEBI:15636"/>
    </cofactor>
</comment>
<dbReference type="PANTHER" id="PTHR10211:SF0">
    <property type="entry name" value="DEOXYRIBODIPYRIMIDINE PHOTO-LYASE"/>
    <property type="match status" value="1"/>
</dbReference>
<dbReference type="GO" id="GO:0003677">
    <property type="term" value="F:DNA binding"/>
    <property type="evidence" value="ECO:0007669"/>
    <property type="project" value="UniProtKB-KW"/>
</dbReference>
<dbReference type="EC" id="4.1.99.3" evidence="4"/>
<dbReference type="PROSITE" id="PS51645">
    <property type="entry name" value="PHR_CRY_ALPHA_BETA"/>
    <property type="match status" value="1"/>
</dbReference>
<keyword evidence="6" id="KW-0285">Flavoprotein</keyword>
<comment type="cofactor">
    <cofactor evidence="2">
        <name>FAD</name>
        <dbReference type="ChEBI" id="CHEBI:57692"/>
    </cofactor>
</comment>
<dbReference type="InterPro" id="IPR036155">
    <property type="entry name" value="Crypto/Photolyase_N_sf"/>
</dbReference>
<keyword evidence="9" id="KW-0238">DNA-binding</keyword>
<dbReference type="KEGG" id="scd:Spica_1483"/>
<keyword evidence="11" id="KW-0456">Lyase</keyword>
<dbReference type="Proteomes" id="UP000000503">
    <property type="component" value="Chromosome"/>
</dbReference>
<evidence type="ECO:0000313" key="16">
    <source>
        <dbReference type="Proteomes" id="UP000000503"/>
    </source>
</evidence>
<dbReference type="InterPro" id="IPR036134">
    <property type="entry name" value="Crypto/Photolyase_FAD-like_sf"/>
</dbReference>
<dbReference type="InterPro" id="IPR052219">
    <property type="entry name" value="Photolyase_Class-2"/>
</dbReference>
<sequence length="463" mass="53165">MHRARIHECNRKEEQPGRYILYWMQASIRGRSNLALDYAVEAANRRGLPLITVFCIQDNYLSASQIHYKYLFAGLTEAQQNLTEKGIALYLYKGDPIQILPLLAQHAALVVLDTGYLRHQRIWRTNLGSRLPCRTIWVESNIIIPVETASIKEEWSAFTLRRKIIPLLDDFLDRATDEIPRYSSLNTDFLPHVPDHFSLNLPNLLKYPPGTCPKRMAEQTITDIPGHQIALQRFSDFLTARIDTYESDRNNPLLNGTSRMSGALHFGFISPLEMALTLQQELGLHRISACNHPGAAAYLEELIVRRELAINFCYYNNAYDTPAGLPSWAIQTLTEGNLHPRRQIYNLESLEMAQTDDPYWNAAQNQMVRTGYMHGYMRMYWGKQLIAWTGDYETAMKFAILLNDQYSLDGRDPNGYAGIAWCFGKHDRPWQGRPIYGTVRYMNAAGLRRKFDANAYAQAYVSL</sequence>
<dbReference type="InterPro" id="IPR006050">
    <property type="entry name" value="DNA_photolyase_N"/>
</dbReference>
<protein>
    <recommendedName>
        <fullName evidence="5">Deoxyribodipyrimidine photo-lyase</fullName>
        <ecNumber evidence="4">4.1.99.3</ecNumber>
    </recommendedName>
    <alternativeName>
        <fullName evidence="12">DNA photolyase</fullName>
    </alternativeName>
</protein>
<comment type="catalytic activity">
    <reaction evidence="13">
        <text>cyclobutadipyrimidine (in DNA) = 2 pyrimidine residues (in DNA).</text>
        <dbReference type="EC" id="4.1.99.3"/>
    </reaction>
</comment>
<evidence type="ECO:0000256" key="8">
    <source>
        <dbReference type="ARBA" id="ARBA00022827"/>
    </source>
</evidence>
<dbReference type="EMBL" id="CP002868">
    <property type="protein sequence ID" value="AEJ19627.1"/>
    <property type="molecule type" value="Genomic_DNA"/>
</dbReference>
<dbReference type="Gene3D" id="1.10.579.10">
    <property type="entry name" value="DNA Cyclobutane Dipyrimidine Photolyase, subunit A, domain 3"/>
    <property type="match status" value="1"/>
</dbReference>
<dbReference type="InterPro" id="IPR014729">
    <property type="entry name" value="Rossmann-like_a/b/a_fold"/>
</dbReference>
<dbReference type="PANTHER" id="PTHR10211">
    <property type="entry name" value="DEOXYRIBODIPYRIMIDINE PHOTOLYASE"/>
    <property type="match status" value="1"/>
</dbReference>
<dbReference type="Pfam" id="PF00875">
    <property type="entry name" value="DNA_photolyase"/>
    <property type="match status" value="1"/>
</dbReference>
<evidence type="ECO:0000256" key="10">
    <source>
        <dbReference type="ARBA" id="ARBA00023204"/>
    </source>
</evidence>
<name>F8EXP6_GRAC1</name>
<evidence type="ECO:0000313" key="15">
    <source>
        <dbReference type="EMBL" id="AEJ19627.1"/>
    </source>
</evidence>
<organism evidence="15 16">
    <name type="scientific">Gracilinema caldarium (strain ATCC 51460 / DSM 7334 / H1)</name>
    <name type="common">Treponema caldarium</name>
    <dbReference type="NCBI Taxonomy" id="744872"/>
    <lineage>
        <taxon>Bacteria</taxon>
        <taxon>Pseudomonadati</taxon>
        <taxon>Spirochaetota</taxon>
        <taxon>Spirochaetia</taxon>
        <taxon>Spirochaetales</taxon>
        <taxon>Breznakiellaceae</taxon>
        <taxon>Gracilinema</taxon>
    </lineage>
</organism>
<dbReference type="FunFam" id="1.10.579.10:FF:000002">
    <property type="entry name" value="Deoxyribodipyrimidine photolyase"/>
    <property type="match status" value="1"/>
</dbReference>
<evidence type="ECO:0000259" key="14">
    <source>
        <dbReference type="PROSITE" id="PS51645"/>
    </source>
</evidence>
<dbReference type="RefSeq" id="WP_013968936.1">
    <property type="nucleotide sequence ID" value="NC_015732.1"/>
</dbReference>
<reference evidence="16" key="1">
    <citation type="journal article" date="2013" name="Stand. Genomic Sci.">
        <title>Genome sequence of the thermophilic fresh-water bacterium Spirochaeta caldaria type strain (H1(T)), reclassification of Spirochaeta caldaria, Spirochaeta stenostrepta, and Spirochaeta zuelzerae in the genus Treponema as Treponema caldaria comb. nov., Treponema stenostrepta comb. nov., and Treponema zuelzerae comb. nov., and emendation of the genus Treponema.</title>
        <authorList>
            <person name="Abt B."/>
            <person name="Goker M."/>
            <person name="Scheuner C."/>
            <person name="Han C."/>
            <person name="Lu M."/>
            <person name="Misra M."/>
            <person name="Lapidus A."/>
            <person name="Nolan M."/>
            <person name="Lucas S."/>
            <person name="Hammon N."/>
            <person name="Deshpande S."/>
            <person name="Cheng J.F."/>
            <person name="Tapia R."/>
            <person name="Goodwin L.A."/>
            <person name="Pitluck S."/>
            <person name="Liolios K."/>
            <person name="Pagani I."/>
            <person name="Ivanova N."/>
            <person name="Mavromatis K."/>
            <person name="Mikhailova N."/>
            <person name="Huntemann M."/>
            <person name="Pati A."/>
            <person name="Chen A."/>
            <person name="Palaniappan K."/>
            <person name="Land M."/>
            <person name="Hauser L."/>
            <person name="Jeffries C.D."/>
            <person name="Rohde M."/>
            <person name="Spring S."/>
            <person name="Gronow S."/>
            <person name="Detter J.C."/>
            <person name="Bristow J."/>
            <person name="Eisen J.A."/>
            <person name="Markowitz V."/>
            <person name="Hugenholtz P."/>
            <person name="Kyrpides N.C."/>
            <person name="Woyke T."/>
            <person name="Klenk H.P."/>
        </authorList>
    </citation>
    <scope>NUCLEOTIDE SEQUENCE</scope>
    <source>
        <strain evidence="16">ATCC 51460 / DSM 7334 / H1</strain>
    </source>
</reference>
<evidence type="ECO:0000256" key="6">
    <source>
        <dbReference type="ARBA" id="ARBA00022630"/>
    </source>
</evidence>
<dbReference type="eggNOG" id="COG0415">
    <property type="taxonomic scope" value="Bacteria"/>
</dbReference>
<evidence type="ECO:0000256" key="13">
    <source>
        <dbReference type="ARBA" id="ARBA00033999"/>
    </source>
</evidence>
<proteinExistence type="inferred from homology"/>
<dbReference type="Gene3D" id="3.40.50.620">
    <property type="entry name" value="HUPs"/>
    <property type="match status" value="1"/>
</dbReference>
<evidence type="ECO:0000256" key="11">
    <source>
        <dbReference type="ARBA" id="ARBA00023239"/>
    </source>
</evidence>
<evidence type="ECO:0000256" key="12">
    <source>
        <dbReference type="ARBA" id="ARBA00031671"/>
    </source>
</evidence>
<accession>F8EXP6</accession>
<dbReference type="SUPFAM" id="SSF52425">
    <property type="entry name" value="Cryptochrome/photolyase, N-terminal domain"/>
    <property type="match status" value="1"/>
</dbReference>
<feature type="domain" description="Photolyase/cryptochrome alpha/beta" evidence="14">
    <location>
        <begin position="18"/>
        <end position="146"/>
    </location>
</feature>
<dbReference type="GO" id="GO:0000719">
    <property type="term" value="P:photoreactive repair"/>
    <property type="evidence" value="ECO:0007669"/>
    <property type="project" value="TreeGrafter"/>
</dbReference>
<keyword evidence="8" id="KW-0274">FAD</keyword>
<keyword evidence="16" id="KW-1185">Reference proteome</keyword>
<dbReference type="AlphaFoldDB" id="F8EXP6"/>
<dbReference type="OrthoDB" id="9772484at2"/>
<dbReference type="Gene3D" id="1.25.40.80">
    <property type="match status" value="1"/>
</dbReference>
<dbReference type="HOGENOM" id="CLU_026342_2_1_12"/>
<evidence type="ECO:0000256" key="2">
    <source>
        <dbReference type="ARBA" id="ARBA00001974"/>
    </source>
</evidence>
<evidence type="ECO:0000256" key="3">
    <source>
        <dbReference type="ARBA" id="ARBA00006409"/>
    </source>
</evidence>
<evidence type="ECO:0000256" key="9">
    <source>
        <dbReference type="ARBA" id="ARBA00023125"/>
    </source>
</evidence>
<evidence type="ECO:0000256" key="5">
    <source>
        <dbReference type="ARBA" id="ARBA00014046"/>
    </source>
</evidence>